<sequence>MARLLPPAGMSVSPPESLPADQEGVLRYIGGFPRLPESPAQASAPDKVRGIPREQSCLPALKEVPACPPGAPQSTPHRARYTTALAILLLGPTLQGGNNLALSVVQQGRNSSTHQVLRENIMKGSPELQLQPQGKQGRCLRAPDTKSTALHKPVYTRWGQ</sequence>
<dbReference type="EMBL" id="JANPWB010000010">
    <property type="protein sequence ID" value="KAJ1134728.1"/>
    <property type="molecule type" value="Genomic_DNA"/>
</dbReference>
<evidence type="ECO:0000256" key="1">
    <source>
        <dbReference type="SAM" id="MobiDB-lite"/>
    </source>
</evidence>
<dbReference type="Proteomes" id="UP001066276">
    <property type="component" value="Chromosome 6"/>
</dbReference>
<reference evidence="2" key="1">
    <citation type="journal article" date="2022" name="bioRxiv">
        <title>Sequencing and chromosome-scale assembly of the giantPleurodeles waltlgenome.</title>
        <authorList>
            <person name="Brown T."/>
            <person name="Elewa A."/>
            <person name="Iarovenko S."/>
            <person name="Subramanian E."/>
            <person name="Araus A.J."/>
            <person name="Petzold A."/>
            <person name="Susuki M."/>
            <person name="Suzuki K.-i.T."/>
            <person name="Hayashi T."/>
            <person name="Toyoda A."/>
            <person name="Oliveira C."/>
            <person name="Osipova E."/>
            <person name="Leigh N.D."/>
            <person name="Simon A."/>
            <person name="Yun M.H."/>
        </authorList>
    </citation>
    <scope>NUCLEOTIDE SEQUENCE</scope>
    <source>
        <strain evidence="2">20211129_DDA</strain>
        <tissue evidence="2">Liver</tissue>
    </source>
</reference>
<name>A0AAV7Q903_PLEWA</name>
<organism evidence="2 3">
    <name type="scientific">Pleurodeles waltl</name>
    <name type="common">Iberian ribbed newt</name>
    <dbReference type="NCBI Taxonomy" id="8319"/>
    <lineage>
        <taxon>Eukaryota</taxon>
        <taxon>Metazoa</taxon>
        <taxon>Chordata</taxon>
        <taxon>Craniata</taxon>
        <taxon>Vertebrata</taxon>
        <taxon>Euteleostomi</taxon>
        <taxon>Amphibia</taxon>
        <taxon>Batrachia</taxon>
        <taxon>Caudata</taxon>
        <taxon>Salamandroidea</taxon>
        <taxon>Salamandridae</taxon>
        <taxon>Pleurodelinae</taxon>
        <taxon>Pleurodeles</taxon>
    </lineage>
</organism>
<evidence type="ECO:0000313" key="2">
    <source>
        <dbReference type="EMBL" id="KAJ1134728.1"/>
    </source>
</evidence>
<feature type="region of interest" description="Disordered" evidence="1">
    <location>
        <begin position="1"/>
        <end position="20"/>
    </location>
</feature>
<accession>A0AAV7Q903</accession>
<proteinExistence type="predicted"/>
<dbReference type="AlphaFoldDB" id="A0AAV7Q903"/>
<keyword evidence="3" id="KW-1185">Reference proteome</keyword>
<comment type="caution">
    <text evidence="2">The sequence shown here is derived from an EMBL/GenBank/DDBJ whole genome shotgun (WGS) entry which is preliminary data.</text>
</comment>
<protein>
    <submittedName>
        <fullName evidence="2">Uncharacterized protein</fullName>
    </submittedName>
</protein>
<evidence type="ECO:0000313" key="3">
    <source>
        <dbReference type="Proteomes" id="UP001066276"/>
    </source>
</evidence>
<gene>
    <name evidence="2" type="ORF">NDU88_001175</name>
</gene>